<feature type="region of interest" description="Disordered" evidence="1">
    <location>
        <begin position="224"/>
        <end position="295"/>
    </location>
</feature>
<feature type="compositionally biased region" description="Acidic residues" evidence="1">
    <location>
        <begin position="378"/>
        <end position="392"/>
    </location>
</feature>
<evidence type="ECO:0000313" key="3">
    <source>
        <dbReference type="Proteomes" id="UP000298327"/>
    </source>
</evidence>
<dbReference type="Proteomes" id="UP000298327">
    <property type="component" value="Unassembled WGS sequence"/>
</dbReference>
<dbReference type="AlphaFoldDB" id="A0A4Y9Z8G9"/>
<accession>A0A4Y9Z8G9</accession>
<comment type="caution">
    <text evidence="2">The sequence shown here is derived from an EMBL/GenBank/DDBJ whole genome shotgun (WGS) entry which is preliminary data.</text>
</comment>
<reference evidence="2 3" key="1">
    <citation type="submission" date="2019-02" db="EMBL/GenBank/DDBJ databases">
        <title>Genome sequencing of the rare red list fungi Dentipellis fragilis.</title>
        <authorList>
            <person name="Buettner E."/>
            <person name="Kellner H."/>
        </authorList>
    </citation>
    <scope>NUCLEOTIDE SEQUENCE [LARGE SCALE GENOMIC DNA]</scope>
    <source>
        <strain evidence="2 3">DSM 105465</strain>
    </source>
</reference>
<evidence type="ECO:0000256" key="1">
    <source>
        <dbReference type="SAM" id="MobiDB-lite"/>
    </source>
</evidence>
<gene>
    <name evidence="2" type="ORF">EVG20_g2266</name>
</gene>
<keyword evidence="3" id="KW-1185">Reference proteome</keyword>
<dbReference type="EMBL" id="SEOQ01000085">
    <property type="protein sequence ID" value="TFY70734.1"/>
    <property type="molecule type" value="Genomic_DNA"/>
</dbReference>
<feature type="compositionally biased region" description="Basic and acidic residues" evidence="1">
    <location>
        <begin position="351"/>
        <end position="374"/>
    </location>
</feature>
<dbReference type="OrthoDB" id="3187054at2759"/>
<feature type="compositionally biased region" description="Basic and acidic residues" evidence="1">
    <location>
        <begin position="329"/>
        <end position="344"/>
    </location>
</feature>
<feature type="compositionally biased region" description="Low complexity" evidence="1">
    <location>
        <begin position="265"/>
        <end position="274"/>
    </location>
</feature>
<sequence length="419" mass="46353">MPSAKHARAGSEPIGRGVLTRCERRRASPAEMSACLKGGNQWAGHAAWQAGDRNSTGKIDRSRWARKREMLGKRAFELGKSATADRIEASEHAMETELQVPRDLGAQDGEMEGRGRLNRDPQIRRLRGLTKDARRSSTRLRCAFSRSPPCSSLAPSSKRCPVSECSYGPQPQPQPRTTNCVRFPPSPTLTRTFTAHSAATYDRSPIVVLPNTCALPARGCPGRTYLPGDPPHSPTSEKKRALKNKGKSIHPRAVEQPAPAPSAIPSLVPDVSSSESDESDGFTSPPPHSPASFVTPKSAAMTPAALADALDSNLSFLPHAPSSQLHKHHEPEEEHQYHTYEEEKRRRRERTRWEHDRRQRIKAHDSARELERQTAEFALDEEELDEDEDDDTDLACAPGCAVQDLRVRFRAVGALARRS</sequence>
<proteinExistence type="predicted"/>
<organism evidence="2 3">
    <name type="scientific">Dentipellis fragilis</name>
    <dbReference type="NCBI Taxonomy" id="205917"/>
    <lineage>
        <taxon>Eukaryota</taxon>
        <taxon>Fungi</taxon>
        <taxon>Dikarya</taxon>
        <taxon>Basidiomycota</taxon>
        <taxon>Agaricomycotina</taxon>
        <taxon>Agaricomycetes</taxon>
        <taxon>Russulales</taxon>
        <taxon>Hericiaceae</taxon>
        <taxon>Dentipellis</taxon>
    </lineage>
</organism>
<feature type="region of interest" description="Disordered" evidence="1">
    <location>
        <begin position="317"/>
        <end position="392"/>
    </location>
</feature>
<evidence type="ECO:0000313" key="2">
    <source>
        <dbReference type="EMBL" id="TFY70734.1"/>
    </source>
</evidence>
<protein>
    <submittedName>
        <fullName evidence="2">Uncharacterized protein</fullName>
    </submittedName>
</protein>
<name>A0A4Y9Z8G9_9AGAM</name>
<feature type="compositionally biased region" description="Basic residues" evidence="1">
    <location>
        <begin position="240"/>
        <end position="250"/>
    </location>
</feature>